<keyword evidence="8 15" id="KW-1133">Transmembrane helix</keyword>
<feature type="transmembrane region" description="Helical" evidence="15">
    <location>
        <begin position="633"/>
        <end position="651"/>
    </location>
</feature>
<dbReference type="PANTHER" id="PTHR12264:SF21">
    <property type="entry name" value="TRANSCRIPTION INITIATION FACTOR TFIID SUBUNIT 12"/>
    <property type="match status" value="1"/>
</dbReference>
<keyword evidence="4" id="KW-0813">Transport</keyword>
<accession>A0A835UD82</accession>
<dbReference type="InterPro" id="IPR007305">
    <property type="entry name" value="Vesicle_transpt_Got1/SFT2"/>
</dbReference>
<keyword evidence="18" id="KW-1185">Reference proteome</keyword>
<dbReference type="GO" id="GO:0003677">
    <property type="term" value="F:DNA binding"/>
    <property type="evidence" value="ECO:0007669"/>
    <property type="project" value="TreeGrafter"/>
</dbReference>
<evidence type="ECO:0000256" key="9">
    <source>
        <dbReference type="ARBA" id="ARBA00023004"/>
    </source>
</evidence>
<dbReference type="GO" id="GO:0046982">
    <property type="term" value="F:protein heterodimerization activity"/>
    <property type="evidence" value="ECO:0007669"/>
    <property type="project" value="InterPro"/>
</dbReference>
<name>A0A835UD82_VANPL</name>
<dbReference type="InterPro" id="IPR003228">
    <property type="entry name" value="TFIID_TAF12_dom"/>
</dbReference>
<dbReference type="EMBL" id="JADCNL010000013">
    <property type="protein sequence ID" value="KAG0455096.1"/>
    <property type="molecule type" value="Genomic_DNA"/>
</dbReference>
<dbReference type="CDD" id="cd00730">
    <property type="entry name" value="rubredoxin"/>
    <property type="match status" value="1"/>
</dbReference>
<evidence type="ECO:0000256" key="13">
    <source>
        <dbReference type="ARBA" id="ARBA00023242"/>
    </source>
</evidence>
<keyword evidence="9" id="KW-0408">Iron</keyword>
<proteinExistence type="inferred from homology"/>
<dbReference type="Gene3D" id="2.20.28.10">
    <property type="match status" value="1"/>
</dbReference>
<comment type="similarity">
    <text evidence="3">Belongs to the TAF12 family.</text>
</comment>
<reference evidence="17 18" key="1">
    <citation type="journal article" date="2020" name="Nat. Food">
        <title>A phased Vanilla planifolia genome enables genetic improvement of flavour and production.</title>
        <authorList>
            <person name="Hasing T."/>
            <person name="Tang H."/>
            <person name="Brym M."/>
            <person name="Khazi F."/>
            <person name="Huang T."/>
            <person name="Chambers A.H."/>
        </authorList>
    </citation>
    <scope>NUCLEOTIDE SEQUENCE [LARGE SCALE GENOMIC DNA]</scope>
    <source>
        <tissue evidence="17">Leaf</tissue>
    </source>
</reference>
<dbReference type="Gene3D" id="1.10.20.10">
    <property type="entry name" value="Histone, subunit A"/>
    <property type="match status" value="1"/>
</dbReference>
<dbReference type="InterPro" id="IPR037794">
    <property type="entry name" value="TAF12"/>
</dbReference>
<feature type="domain" description="Rubredoxin-like" evidence="16">
    <location>
        <begin position="432"/>
        <end position="472"/>
    </location>
</feature>
<dbReference type="AlphaFoldDB" id="A0A835UD82"/>
<keyword evidence="13" id="KW-0539">Nucleus</keyword>
<keyword evidence="5 15" id="KW-0812">Transmembrane</keyword>
<dbReference type="OrthoDB" id="431409at2759"/>
<dbReference type="InterPro" id="IPR024934">
    <property type="entry name" value="Rubredoxin-like_dom"/>
</dbReference>
<dbReference type="SUPFAM" id="SSF57802">
    <property type="entry name" value="Rubredoxin-like"/>
    <property type="match status" value="1"/>
</dbReference>
<feature type="transmembrane region" description="Helical" evidence="15">
    <location>
        <begin position="535"/>
        <end position="555"/>
    </location>
</feature>
<evidence type="ECO:0000313" key="17">
    <source>
        <dbReference type="EMBL" id="KAG0455096.1"/>
    </source>
</evidence>
<evidence type="ECO:0000256" key="1">
    <source>
        <dbReference type="ARBA" id="ARBA00004123"/>
    </source>
</evidence>
<evidence type="ECO:0000256" key="12">
    <source>
        <dbReference type="ARBA" id="ARBA00023163"/>
    </source>
</evidence>
<evidence type="ECO:0000256" key="10">
    <source>
        <dbReference type="ARBA" id="ARBA00023015"/>
    </source>
</evidence>
<dbReference type="GO" id="GO:0051123">
    <property type="term" value="P:RNA polymerase II preinitiation complex assembly"/>
    <property type="evidence" value="ECO:0007669"/>
    <property type="project" value="TreeGrafter"/>
</dbReference>
<dbReference type="GO" id="GO:0005737">
    <property type="term" value="C:cytoplasm"/>
    <property type="evidence" value="ECO:0007669"/>
    <property type="project" value="UniProtKB-ARBA"/>
</dbReference>
<evidence type="ECO:0000256" key="15">
    <source>
        <dbReference type="SAM" id="Phobius"/>
    </source>
</evidence>
<evidence type="ECO:0000256" key="7">
    <source>
        <dbReference type="ARBA" id="ARBA00022982"/>
    </source>
</evidence>
<feature type="compositionally biased region" description="Polar residues" evidence="14">
    <location>
        <begin position="113"/>
        <end position="128"/>
    </location>
</feature>
<evidence type="ECO:0000256" key="11">
    <source>
        <dbReference type="ARBA" id="ARBA00023136"/>
    </source>
</evidence>
<comment type="subcellular location">
    <subcellularLocation>
        <location evidence="2">Membrane</location>
        <topology evidence="2">Multi-pass membrane protein</topology>
    </subcellularLocation>
    <subcellularLocation>
        <location evidence="1">Nucleus</location>
    </subcellularLocation>
</comment>
<keyword evidence="6" id="KW-0479">Metal-binding</keyword>
<dbReference type="Pfam" id="PF03847">
    <property type="entry name" value="TFIID_20kDa"/>
    <property type="match status" value="1"/>
</dbReference>
<evidence type="ECO:0000256" key="14">
    <source>
        <dbReference type="SAM" id="MobiDB-lite"/>
    </source>
</evidence>
<dbReference type="GO" id="GO:0016020">
    <property type="term" value="C:membrane"/>
    <property type="evidence" value="ECO:0007669"/>
    <property type="project" value="UniProtKB-SubCell"/>
</dbReference>
<dbReference type="GO" id="GO:0012505">
    <property type="term" value="C:endomembrane system"/>
    <property type="evidence" value="ECO:0007669"/>
    <property type="project" value="UniProtKB-ARBA"/>
</dbReference>
<dbReference type="SUPFAM" id="SSF47113">
    <property type="entry name" value="Histone-fold"/>
    <property type="match status" value="1"/>
</dbReference>
<evidence type="ECO:0000256" key="4">
    <source>
        <dbReference type="ARBA" id="ARBA00022448"/>
    </source>
</evidence>
<evidence type="ECO:0000256" key="6">
    <source>
        <dbReference type="ARBA" id="ARBA00022723"/>
    </source>
</evidence>
<feature type="compositionally biased region" description="Basic and acidic residues" evidence="14">
    <location>
        <begin position="17"/>
        <end position="35"/>
    </location>
</feature>
<keyword evidence="11 15" id="KW-0472">Membrane</keyword>
<keyword evidence="10" id="KW-0805">Transcription regulation</keyword>
<sequence length="660" mass="73855">MDAKDILGLPKSFPVTQEKKSRPQKEPQRKPDGISREAYSLTGGMAPLMPTVEKLPSPGLSRPTSSSSPNPLPPSQSAQSLQQQWMSNQLKQSHGTSFPSSYRPQMKPHMAQQRPQSLHQHQPSVSPNQLQISSSQQQQVQQQMQLQQHSLQQHQQPQQKQNLSISNELQELHGHRNNLSPQQLLLQGARAHGSVSQTTNSSFSQPVMVHSATTIPTMPSNAESRQILSKRSIQELVAQINPHEKLDPEVEDVLIEIADDFVESITLAACSMAKHRKSTILEAKDILLYVERHWNMTLPGFGGDEIKCYKKPFSNDIHKERLAVIRKSTATASDVGNTKNAPSGQVAAALKVHSKTKQPIVKVKFDSIMAIQSTTMAALCPSAPLSFRLRRRMDLRAPRTSFFSSSVQILLEPQRAVGSTFAPRFLMSIASRQAFICRDCGYIYNDRTPFDKLPDKYFCPVCGAPKSRFRPYQSTVAMNSNDTKVRKARKTEMQRDEAIGYSDDTNIPIVDSEAGSIGLRGEGGVLRSIHRFREVGIGLIVFSIFFTFLGVLLFFDRGLLALGNLFFMSGASLLIGWQSMLQLFTKKVNFKGSVPFLLGLVLICVGWPVVGILFEMYGLVFLFSGYWSSAKGFLYQIPVVGWLLQSYFLFFDRFKRMLGF</sequence>
<feature type="region of interest" description="Disordered" evidence="14">
    <location>
        <begin position="1"/>
        <end position="162"/>
    </location>
</feature>
<dbReference type="InterPro" id="IPR024935">
    <property type="entry name" value="Rubredoxin_dom"/>
</dbReference>
<dbReference type="GO" id="GO:0016192">
    <property type="term" value="P:vesicle-mediated transport"/>
    <property type="evidence" value="ECO:0007669"/>
    <property type="project" value="InterPro"/>
</dbReference>
<evidence type="ECO:0000313" key="18">
    <source>
        <dbReference type="Proteomes" id="UP000636800"/>
    </source>
</evidence>
<dbReference type="PROSITE" id="PS50903">
    <property type="entry name" value="RUBREDOXIN_LIKE"/>
    <property type="match status" value="1"/>
</dbReference>
<dbReference type="Proteomes" id="UP000636800">
    <property type="component" value="Chromosome 13"/>
</dbReference>
<dbReference type="Pfam" id="PF04178">
    <property type="entry name" value="Got1"/>
    <property type="match status" value="1"/>
</dbReference>
<dbReference type="CDD" id="cd07981">
    <property type="entry name" value="HFD_TAF12"/>
    <property type="match status" value="1"/>
</dbReference>
<feature type="compositionally biased region" description="Low complexity" evidence="14">
    <location>
        <begin position="55"/>
        <end position="84"/>
    </location>
</feature>
<dbReference type="GO" id="GO:0017025">
    <property type="term" value="F:TBP-class protein binding"/>
    <property type="evidence" value="ECO:0007669"/>
    <property type="project" value="TreeGrafter"/>
</dbReference>
<protein>
    <recommendedName>
        <fullName evidence="16">Rubredoxin-like domain-containing protein</fullName>
    </recommendedName>
</protein>
<comment type="caution">
    <text evidence="17">The sequence shown here is derived from an EMBL/GenBank/DDBJ whole genome shotgun (WGS) entry which is preliminary data.</text>
</comment>
<dbReference type="GO" id="GO:0000124">
    <property type="term" value="C:SAGA complex"/>
    <property type="evidence" value="ECO:0007669"/>
    <property type="project" value="InterPro"/>
</dbReference>
<feature type="transmembrane region" description="Helical" evidence="15">
    <location>
        <begin position="596"/>
        <end position="627"/>
    </location>
</feature>
<dbReference type="GO" id="GO:0005669">
    <property type="term" value="C:transcription factor TFIID complex"/>
    <property type="evidence" value="ECO:0007669"/>
    <property type="project" value="InterPro"/>
</dbReference>
<dbReference type="GO" id="GO:0005506">
    <property type="term" value="F:iron ion binding"/>
    <property type="evidence" value="ECO:0007669"/>
    <property type="project" value="InterPro"/>
</dbReference>
<dbReference type="PANTHER" id="PTHR12264">
    <property type="entry name" value="TRANSCRIPTION INITIATION FACTOR TFIID SUBUNIT 12"/>
    <property type="match status" value="1"/>
</dbReference>
<keyword evidence="12" id="KW-0804">Transcription</keyword>
<organism evidence="17 18">
    <name type="scientific">Vanilla planifolia</name>
    <name type="common">Vanilla</name>
    <dbReference type="NCBI Taxonomy" id="51239"/>
    <lineage>
        <taxon>Eukaryota</taxon>
        <taxon>Viridiplantae</taxon>
        <taxon>Streptophyta</taxon>
        <taxon>Embryophyta</taxon>
        <taxon>Tracheophyta</taxon>
        <taxon>Spermatophyta</taxon>
        <taxon>Magnoliopsida</taxon>
        <taxon>Liliopsida</taxon>
        <taxon>Asparagales</taxon>
        <taxon>Orchidaceae</taxon>
        <taxon>Vanilloideae</taxon>
        <taxon>Vanilleae</taxon>
        <taxon>Vanilla</taxon>
    </lineage>
</organism>
<evidence type="ECO:0000256" key="3">
    <source>
        <dbReference type="ARBA" id="ARBA00007530"/>
    </source>
</evidence>
<dbReference type="InterPro" id="IPR009072">
    <property type="entry name" value="Histone-fold"/>
</dbReference>
<evidence type="ECO:0000256" key="5">
    <source>
        <dbReference type="ARBA" id="ARBA00022692"/>
    </source>
</evidence>
<evidence type="ECO:0000256" key="8">
    <source>
        <dbReference type="ARBA" id="ARBA00022989"/>
    </source>
</evidence>
<dbReference type="FunFam" id="1.10.20.10:FF:000011">
    <property type="entry name" value="Transcription initiation factor TFIID subunit 12"/>
    <property type="match status" value="1"/>
</dbReference>
<evidence type="ECO:0000259" key="16">
    <source>
        <dbReference type="PROSITE" id="PS50903"/>
    </source>
</evidence>
<evidence type="ECO:0000256" key="2">
    <source>
        <dbReference type="ARBA" id="ARBA00004141"/>
    </source>
</evidence>
<feature type="compositionally biased region" description="Polar residues" evidence="14">
    <location>
        <begin position="85"/>
        <end position="103"/>
    </location>
</feature>
<feature type="transmembrane region" description="Helical" evidence="15">
    <location>
        <begin position="561"/>
        <end position="584"/>
    </location>
</feature>
<feature type="compositionally biased region" description="Low complexity" evidence="14">
    <location>
        <begin position="129"/>
        <end position="162"/>
    </location>
</feature>
<gene>
    <name evidence="17" type="ORF">HPP92_024388</name>
</gene>
<keyword evidence="7" id="KW-0249">Electron transport</keyword>